<evidence type="ECO:0000256" key="3">
    <source>
        <dbReference type="ARBA" id="ARBA00022490"/>
    </source>
</evidence>
<feature type="modified residue" description="2-(S-cysteinyl)pyruvic acid O-phosphothioketal" evidence="12">
    <location>
        <position position="118"/>
    </location>
</feature>
<dbReference type="Proteomes" id="UP001272515">
    <property type="component" value="Unassembled WGS sequence"/>
</dbReference>
<feature type="binding site" evidence="12">
    <location>
        <position position="94"/>
    </location>
    <ligand>
        <name>UDP-N-acetyl-alpha-D-glucosamine</name>
        <dbReference type="ChEBI" id="CHEBI:57705"/>
    </ligand>
</feature>
<feature type="binding site" evidence="12">
    <location>
        <position position="329"/>
    </location>
    <ligand>
        <name>UDP-N-acetyl-alpha-D-glucosamine</name>
        <dbReference type="ChEBI" id="CHEBI:57705"/>
    </ligand>
</feature>
<feature type="binding site" evidence="12">
    <location>
        <position position="307"/>
    </location>
    <ligand>
        <name>UDP-N-acetyl-alpha-D-glucosamine</name>
        <dbReference type="ChEBI" id="CHEBI:57705"/>
    </ligand>
</feature>
<evidence type="ECO:0000259" key="13">
    <source>
        <dbReference type="Pfam" id="PF00275"/>
    </source>
</evidence>
<protein>
    <recommendedName>
        <fullName evidence="12">UDP-N-acetylglucosamine 1-carboxyvinyltransferase</fullName>
        <ecNumber evidence="12">2.5.1.7</ecNumber>
    </recommendedName>
    <alternativeName>
        <fullName evidence="12">Enoylpyruvate transferase</fullName>
    </alternativeName>
    <alternativeName>
        <fullName evidence="12">UDP-N-acetylglucosamine enolpyruvyl transferase</fullName>
        <shortName evidence="12">EPT</shortName>
    </alternativeName>
</protein>
<dbReference type="InterPro" id="IPR001986">
    <property type="entry name" value="Enolpyruvate_Tfrase_dom"/>
</dbReference>
<comment type="caution">
    <text evidence="12">Lacks conserved residue(s) required for the propagation of feature annotation.</text>
</comment>
<keyword evidence="4 12" id="KW-0132">Cell division</keyword>
<proteinExistence type="inferred from homology"/>
<keyword evidence="9 12" id="KW-0961">Cell wall biogenesis/degradation</keyword>
<dbReference type="HAMAP" id="MF_00111">
    <property type="entry name" value="MurA"/>
    <property type="match status" value="1"/>
</dbReference>
<feature type="active site" description="Proton donor" evidence="12">
    <location>
        <position position="118"/>
    </location>
</feature>
<evidence type="ECO:0000313" key="14">
    <source>
        <dbReference type="EMBL" id="MDV5088675.1"/>
    </source>
</evidence>
<evidence type="ECO:0000256" key="8">
    <source>
        <dbReference type="ARBA" id="ARBA00023306"/>
    </source>
</evidence>
<keyword evidence="15" id="KW-1185">Reference proteome</keyword>
<evidence type="ECO:0000256" key="12">
    <source>
        <dbReference type="HAMAP-Rule" id="MF_00111"/>
    </source>
</evidence>
<dbReference type="PANTHER" id="PTHR43783:SF1">
    <property type="entry name" value="UDP-N-ACETYLGLUCOSAMINE 1-CARBOXYVINYLTRANSFERASE"/>
    <property type="match status" value="1"/>
</dbReference>
<dbReference type="EMBL" id="JAWJZB010000008">
    <property type="protein sequence ID" value="MDV5088675.1"/>
    <property type="molecule type" value="Genomic_DNA"/>
</dbReference>
<dbReference type="PANTHER" id="PTHR43783">
    <property type="entry name" value="UDP-N-ACETYLGLUCOSAMINE 1-CARBOXYVINYLTRANSFERASE"/>
    <property type="match status" value="1"/>
</dbReference>
<keyword evidence="7 12" id="KW-0573">Peptidoglycan synthesis</keyword>
<evidence type="ECO:0000256" key="6">
    <source>
        <dbReference type="ARBA" id="ARBA00022960"/>
    </source>
</evidence>
<dbReference type="Gene3D" id="3.65.10.10">
    <property type="entry name" value="Enolpyruvate transferase domain"/>
    <property type="match status" value="2"/>
</dbReference>
<name>A0ABU3Z9U7_9FIRM</name>
<keyword evidence="5 12" id="KW-0808">Transferase</keyword>
<organism evidence="14 15">
    <name type="scientific">Veillonella absiana</name>
    <dbReference type="NCBI Taxonomy" id="3079305"/>
    <lineage>
        <taxon>Bacteria</taxon>
        <taxon>Bacillati</taxon>
        <taxon>Bacillota</taxon>
        <taxon>Negativicutes</taxon>
        <taxon>Veillonellales</taxon>
        <taxon>Veillonellaceae</taxon>
        <taxon>Veillonella</taxon>
    </lineage>
</organism>
<feature type="domain" description="Enolpyruvate transferase" evidence="13">
    <location>
        <begin position="6"/>
        <end position="408"/>
    </location>
</feature>
<keyword evidence="3 12" id="KW-0963">Cytoplasm</keyword>
<dbReference type="CDD" id="cd01555">
    <property type="entry name" value="UdpNAET"/>
    <property type="match status" value="1"/>
</dbReference>
<evidence type="ECO:0000256" key="9">
    <source>
        <dbReference type="ARBA" id="ARBA00023316"/>
    </source>
</evidence>
<dbReference type="NCBIfam" id="NF006873">
    <property type="entry name" value="PRK09369.1"/>
    <property type="match status" value="1"/>
</dbReference>
<dbReference type="SUPFAM" id="SSF55205">
    <property type="entry name" value="EPT/RTPC-like"/>
    <property type="match status" value="1"/>
</dbReference>
<comment type="function">
    <text evidence="12">Cell wall formation. Adds enolpyruvyl to UDP-N-acetylglucosamine.</text>
</comment>
<comment type="caution">
    <text evidence="14">The sequence shown here is derived from an EMBL/GenBank/DDBJ whole genome shotgun (WGS) entry which is preliminary data.</text>
</comment>
<dbReference type="RefSeq" id="WP_295192339.1">
    <property type="nucleotide sequence ID" value="NZ_JAWJZA010000007.1"/>
</dbReference>
<evidence type="ECO:0000256" key="5">
    <source>
        <dbReference type="ARBA" id="ARBA00022679"/>
    </source>
</evidence>
<feature type="binding site" evidence="12">
    <location>
        <begin position="22"/>
        <end position="23"/>
    </location>
    <ligand>
        <name>phosphoenolpyruvate</name>
        <dbReference type="ChEBI" id="CHEBI:58702"/>
    </ligand>
</feature>
<keyword evidence="6 12" id="KW-0133">Cell shape</keyword>
<comment type="subcellular location">
    <subcellularLocation>
        <location evidence="1 12">Cytoplasm</location>
    </subcellularLocation>
</comment>
<evidence type="ECO:0000256" key="2">
    <source>
        <dbReference type="ARBA" id="ARBA00004752"/>
    </source>
</evidence>
<evidence type="ECO:0000256" key="4">
    <source>
        <dbReference type="ARBA" id="ARBA00022618"/>
    </source>
</evidence>
<dbReference type="EC" id="2.5.1.7" evidence="12"/>
<keyword evidence="12" id="KW-0670">Pyruvate</keyword>
<dbReference type="NCBIfam" id="TIGR01072">
    <property type="entry name" value="murA"/>
    <property type="match status" value="1"/>
</dbReference>
<dbReference type="InterPro" id="IPR005750">
    <property type="entry name" value="UDP_GlcNAc_COvinyl_MurA"/>
</dbReference>
<comment type="similarity">
    <text evidence="10 12">Belongs to the EPSP synthase family. MurA subfamily.</text>
</comment>
<evidence type="ECO:0000313" key="15">
    <source>
        <dbReference type="Proteomes" id="UP001272515"/>
    </source>
</evidence>
<evidence type="ECO:0000256" key="10">
    <source>
        <dbReference type="ARBA" id="ARBA00038367"/>
    </source>
</evidence>
<sequence length="420" mass="44896">MEKLIIQGGNRLKGRVRVSSAKNAVLPIIAATMLGTTPSTLLEIPNLEDVGTICKVIESLGVKVTFKKEKDEIIFDASELTAIEAPEDLVRRMRASFLVMGPLLARKGEAKISLPGGCAIGARPIDLHLKAFEALGAKIEITEDYVHATTPNGLQGSQIYLDFPSVGATENVMMAACMAEGKTIIENVAEEPEIVDLATYLNSMGANIRGAGTNVIRIEGVKELKGAVHTVIPDRIEAGTYLIAAAMAGGDVYVENALSEHLKPVVAKLKEAGVTVEEDIDGIRVVSDGKLKAVDIKTLPYPGFPTDMQAQFMALTTIAHGTSTVTETVFENRFMHVAELRKMGAHIDIDNRKAIVEGVNGLHGAEVNATDLRAGAALVCGALSAEGETKVGRLHHIDRGYDDFVGKLQRLGANIVRIDE</sequence>
<dbReference type="InterPro" id="IPR050068">
    <property type="entry name" value="MurA_subfamily"/>
</dbReference>
<keyword evidence="8 12" id="KW-0131">Cell cycle</keyword>
<dbReference type="GO" id="GO:0008760">
    <property type="term" value="F:UDP-N-acetylglucosamine 1-carboxyvinyltransferase activity"/>
    <property type="evidence" value="ECO:0007669"/>
    <property type="project" value="UniProtKB-EC"/>
</dbReference>
<gene>
    <name evidence="12 14" type="primary">murA</name>
    <name evidence="14" type="ORF">RVY80_07460</name>
</gene>
<accession>A0ABU3Z9U7</accession>
<evidence type="ECO:0000256" key="11">
    <source>
        <dbReference type="ARBA" id="ARBA00047527"/>
    </source>
</evidence>
<comment type="pathway">
    <text evidence="2 12">Cell wall biogenesis; peptidoglycan biosynthesis.</text>
</comment>
<reference evidence="14 15" key="1">
    <citation type="submission" date="2023-10" db="EMBL/GenBank/DDBJ databases">
        <title>Veillonella sp. nov., isolated from a pig farm feces dump.</title>
        <authorList>
            <person name="Chang Y.-H."/>
        </authorList>
    </citation>
    <scope>NUCLEOTIDE SEQUENCE [LARGE SCALE GENOMIC DNA]</scope>
    <source>
        <strain evidence="14 15">YH-vei2233</strain>
    </source>
</reference>
<evidence type="ECO:0000256" key="1">
    <source>
        <dbReference type="ARBA" id="ARBA00004496"/>
    </source>
</evidence>
<dbReference type="Pfam" id="PF00275">
    <property type="entry name" value="EPSP_synthase"/>
    <property type="match status" value="1"/>
</dbReference>
<dbReference type="InterPro" id="IPR013792">
    <property type="entry name" value="RNA3'P_cycl/enolpyr_Trfase_a/b"/>
</dbReference>
<comment type="catalytic activity">
    <reaction evidence="11 12">
        <text>phosphoenolpyruvate + UDP-N-acetyl-alpha-D-glucosamine = UDP-N-acetyl-3-O-(1-carboxyvinyl)-alpha-D-glucosamine + phosphate</text>
        <dbReference type="Rhea" id="RHEA:18681"/>
        <dbReference type="ChEBI" id="CHEBI:43474"/>
        <dbReference type="ChEBI" id="CHEBI:57705"/>
        <dbReference type="ChEBI" id="CHEBI:58702"/>
        <dbReference type="ChEBI" id="CHEBI:68483"/>
        <dbReference type="EC" id="2.5.1.7"/>
    </reaction>
</comment>
<feature type="binding site" evidence="12">
    <location>
        <begin position="123"/>
        <end position="127"/>
    </location>
    <ligand>
        <name>UDP-N-acetyl-alpha-D-glucosamine</name>
        <dbReference type="ChEBI" id="CHEBI:57705"/>
    </ligand>
</feature>
<dbReference type="InterPro" id="IPR036968">
    <property type="entry name" value="Enolpyruvate_Tfrase_sf"/>
</dbReference>
<evidence type="ECO:0000256" key="7">
    <source>
        <dbReference type="ARBA" id="ARBA00022984"/>
    </source>
</evidence>